<dbReference type="CDD" id="cd22791">
    <property type="entry name" value="OTU_VRTN"/>
    <property type="match status" value="1"/>
</dbReference>
<evidence type="ECO:0000313" key="1">
    <source>
        <dbReference type="EMBL" id="KAK3758974.1"/>
    </source>
</evidence>
<dbReference type="InterPro" id="IPR047273">
    <property type="entry name" value="VRTN_OTU_dom"/>
</dbReference>
<dbReference type="PANTHER" id="PTHR46601">
    <property type="entry name" value="ULP_PROTEASE DOMAIN-CONTAINING PROTEIN"/>
    <property type="match status" value="1"/>
</dbReference>
<protein>
    <submittedName>
        <fullName evidence="1">Uncharacterized protein</fullName>
    </submittedName>
</protein>
<dbReference type="AlphaFoldDB" id="A0AAE0YX89"/>
<dbReference type="Proteomes" id="UP001283361">
    <property type="component" value="Unassembled WGS sequence"/>
</dbReference>
<dbReference type="PANTHER" id="PTHR46601:SF1">
    <property type="entry name" value="ADF-H DOMAIN-CONTAINING PROTEIN"/>
    <property type="match status" value="1"/>
</dbReference>
<name>A0AAE0YX89_9GAST</name>
<proteinExistence type="predicted"/>
<organism evidence="1 2">
    <name type="scientific">Elysia crispata</name>
    <name type="common">lettuce slug</name>
    <dbReference type="NCBI Taxonomy" id="231223"/>
    <lineage>
        <taxon>Eukaryota</taxon>
        <taxon>Metazoa</taxon>
        <taxon>Spiralia</taxon>
        <taxon>Lophotrochozoa</taxon>
        <taxon>Mollusca</taxon>
        <taxon>Gastropoda</taxon>
        <taxon>Heterobranchia</taxon>
        <taxon>Euthyneura</taxon>
        <taxon>Panpulmonata</taxon>
        <taxon>Sacoglossa</taxon>
        <taxon>Placobranchoidea</taxon>
        <taxon>Plakobranchidae</taxon>
        <taxon>Elysia</taxon>
    </lineage>
</organism>
<accession>A0AAE0YX89</accession>
<evidence type="ECO:0000313" key="2">
    <source>
        <dbReference type="Proteomes" id="UP001283361"/>
    </source>
</evidence>
<keyword evidence="2" id="KW-1185">Reference proteome</keyword>
<dbReference type="EMBL" id="JAWDGP010005176">
    <property type="protein sequence ID" value="KAK3758974.1"/>
    <property type="molecule type" value="Genomic_DNA"/>
</dbReference>
<gene>
    <name evidence="1" type="ORF">RRG08_005600</name>
</gene>
<comment type="caution">
    <text evidence="1">The sequence shown here is derived from an EMBL/GenBank/DDBJ whole genome shotgun (WGS) entry which is preliminary data.</text>
</comment>
<reference evidence="1" key="1">
    <citation type="journal article" date="2023" name="G3 (Bethesda)">
        <title>A reference genome for the long-term kleptoplast-retaining sea slug Elysia crispata morphotype clarki.</title>
        <authorList>
            <person name="Eastman K.E."/>
            <person name="Pendleton A.L."/>
            <person name="Shaikh M.A."/>
            <person name="Suttiyut T."/>
            <person name="Ogas R."/>
            <person name="Tomko P."/>
            <person name="Gavelis G."/>
            <person name="Widhalm J.R."/>
            <person name="Wisecaver J.H."/>
        </authorList>
    </citation>
    <scope>NUCLEOTIDE SEQUENCE</scope>
    <source>
        <strain evidence="1">ECLA1</strain>
    </source>
</reference>
<sequence length="540" mass="60560">MFSLYSDQCDKNGWEKVSEDKYRKVFDYDFNLGFHRPKKKDQCDVCIAHKNRNGPINPKEIEIYQSHINNKVAARQLKETVKKDACNSRTATGCAFDMQQILLCPDEKGKELGLAALHIFSDGCSSQYKSQYTFHHLSQLQELHPHIKITRHFLGSNHGKSLCDSCGEVVKNAATSAVLAGREVIQSAQQMFDYCSKNLTVTGDDSCSHLENLRSFAVIQPTDIPSKYFPAKGMLSIKNLSCFCEVCLLGEEGVCENKNFTGGWEMCKLVYDKQSKKGRKLKNISQADLGQSEDDVASADALDACETPVVSVSRQDFFDDFQSKLQACNSFDELRRISKLHASKLDAYPLPAITPKRVMDIGIVDKIAMALLPDYCKPLLPVLTVADGNCVPRTLSLLSFGDQEHHVELCCRIVMELTLNSLDYLCLPPEDLHFLHILSDCYCSSVQDTLKSETLSIAKNSVYMGIWQIVAASNVLSCNILSVFPEKGASRYRLFFTRKITPRGEAVEPTVALMWSAIKEHSLRMLEETGLPIMLCHSWD</sequence>